<dbReference type="PROSITE" id="PS51257">
    <property type="entry name" value="PROKAR_LIPOPROTEIN"/>
    <property type="match status" value="1"/>
</dbReference>
<dbReference type="RefSeq" id="WP_016522314.1">
    <property type="nucleotide sequence ID" value="NZ_KE332517.1"/>
</dbReference>
<reference evidence="1 2" key="1">
    <citation type="submission" date="2013-04" db="EMBL/GenBank/DDBJ databases">
        <title>The Genome Sequence of Treponema medium ATCC 700293.</title>
        <authorList>
            <consortium name="The Broad Institute Genomics Platform"/>
            <person name="Earl A."/>
            <person name="Ward D."/>
            <person name="Feldgarden M."/>
            <person name="Gevers D."/>
            <person name="Leonetti C."/>
            <person name="Blanton J.M."/>
            <person name="Dewhirst F.E."/>
            <person name="Izard J."/>
            <person name="Walker B."/>
            <person name="Young S."/>
            <person name="Zeng Q."/>
            <person name="Gargeya S."/>
            <person name="Fitzgerald M."/>
            <person name="Haas B."/>
            <person name="Abouelleil A."/>
            <person name="Allen A.W."/>
            <person name="Alvarado L."/>
            <person name="Arachchi H.M."/>
            <person name="Berlin A.M."/>
            <person name="Chapman S.B."/>
            <person name="Gainer-Dewar J."/>
            <person name="Goldberg J."/>
            <person name="Griggs A."/>
            <person name="Gujja S."/>
            <person name="Hansen M."/>
            <person name="Howarth C."/>
            <person name="Imamovic A."/>
            <person name="Ireland A."/>
            <person name="Larimer J."/>
            <person name="McCowan C."/>
            <person name="Murphy C."/>
            <person name="Pearson M."/>
            <person name="Poon T.W."/>
            <person name="Priest M."/>
            <person name="Roberts A."/>
            <person name="Saif S."/>
            <person name="Shea T."/>
            <person name="Sisk P."/>
            <person name="Sykes S."/>
            <person name="Wortman J."/>
            <person name="Nusbaum C."/>
            <person name="Birren B."/>
        </authorList>
    </citation>
    <scope>NUCLEOTIDE SEQUENCE [LARGE SCALE GENOMIC DNA]</scope>
    <source>
        <strain evidence="1 2">ATCC 700293</strain>
    </source>
</reference>
<dbReference type="EMBL" id="ATFE01000003">
    <property type="protein sequence ID" value="EPF29615.1"/>
    <property type="molecule type" value="Genomic_DNA"/>
</dbReference>
<comment type="caution">
    <text evidence="1">The sequence shown here is derived from an EMBL/GenBank/DDBJ whole genome shotgun (WGS) entry which is preliminary data.</text>
</comment>
<evidence type="ECO:0000313" key="1">
    <source>
        <dbReference type="EMBL" id="EPF29615.1"/>
    </source>
</evidence>
<dbReference type="AlphaFoldDB" id="A0AA87TFJ0"/>
<sequence>MKPNKIFFIFLFVSLLSCRHNLVQPQDFTIVSPVVGNVYYDDIPIACAIDKNITSVSWSSSLDGNLGTGAQISCCLSAGTHIITARDQQRDISVSVSITVTERDNIEKNGTRFLLPYLPYTCVIKNNQYKPYIASLDGSASDLTITTKLQSKSRYSNNVDKNIVVETSELSSVGDELKLFRCTGSSDMQKLQVISPPRIFKRNTVSPLQDENERSFLIVNTAFQSGQPHNILFKRYYTSDTIAVWLPKEYAADTAAIDACIAEFENTIYIRVTEIWGTAADIDYNQKFTIVFSPTINDEKRALGFFNPADFFKRNNDTSSENYNPASNEGDIIYAAMPSSIPNDQYFYKSIAATIGHELTHAITFTKKTYNRIKAGDTQAKRAEIFLDEGISHLSENLIGYGISGGNIKFFHVFLSNTLGYSFCKNSAAGLDDSVGQRGAMTLFLSWCFWQKGGMTWNSQAHVHVKDAGGIAFLQKLISSPYTGWEAIGEAFGTPTDTLFLQMLSDLRRKCPVTGFLPYKQDPLTDEAVEFLPCMGKISGVVDRHGNALIIGLPHPLLNRNGTIDRLLPYSFVFYRAEDFYFDEVPFGNPISCTFTGTEILGRVFFCITKK</sequence>
<accession>A0AA87TFJ0</accession>
<proteinExistence type="predicted"/>
<organism evidence="1 2">
    <name type="scientific">Treponema medium ATCC 700293</name>
    <dbReference type="NCBI Taxonomy" id="1125700"/>
    <lineage>
        <taxon>Bacteria</taxon>
        <taxon>Pseudomonadati</taxon>
        <taxon>Spirochaetota</taxon>
        <taxon>Spirochaetia</taxon>
        <taxon>Spirochaetales</taxon>
        <taxon>Treponemataceae</taxon>
        <taxon>Treponema</taxon>
    </lineage>
</organism>
<name>A0AA87TFJ0_TREMD</name>
<protein>
    <submittedName>
        <fullName evidence="1">Uncharacterized protein</fullName>
    </submittedName>
</protein>
<dbReference type="Proteomes" id="UP000014634">
    <property type="component" value="Unassembled WGS sequence"/>
</dbReference>
<evidence type="ECO:0000313" key="2">
    <source>
        <dbReference type="Proteomes" id="UP000014634"/>
    </source>
</evidence>
<gene>
    <name evidence="1" type="ORF">HMPREF9195_00318</name>
</gene>